<accession>A0A0A8YC70</accession>
<reference evidence="1" key="2">
    <citation type="journal article" date="2015" name="Data Brief">
        <title>Shoot transcriptome of the giant reed, Arundo donax.</title>
        <authorList>
            <person name="Barrero R.A."/>
            <person name="Guerrero F.D."/>
            <person name="Moolhuijzen P."/>
            <person name="Goolsby J.A."/>
            <person name="Tidwell J."/>
            <person name="Bellgard S.E."/>
            <person name="Bellgard M.I."/>
        </authorList>
    </citation>
    <scope>NUCLEOTIDE SEQUENCE</scope>
    <source>
        <tissue evidence="1">Shoot tissue taken approximately 20 cm above the soil surface</tissue>
    </source>
</reference>
<sequence>MLCIVEPQAKLKKVPLRLMTLLVEPPLVALASSFSIAGGESCLFSPCSHPFPTRAALGFLALPFAI</sequence>
<reference evidence="1" key="1">
    <citation type="submission" date="2014-09" db="EMBL/GenBank/DDBJ databases">
        <authorList>
            <person name="Magalhaes I.L.F."/>
            <person name="Oliveira U."/>
            <person name="Santos F.R."/>
            <person name="Vidigal T.H.D.A."/>
            <person name="Brescovit A.D."/>
            <person name="Santos A.J."/>
        </authorList>
    </citation>
    <scope>NUCLEOTIDE SEQUENCE</scope>
    <source>
        <tissue evidence="1">Shoot tissue taken approximately 20 cm above the soil surface</tissue>
    </source>
</reference>
<dbReference type="AlphaFoldDB" id="A0A0A8YC70"/>
<evidence type="ECO:0000313" key="1">
    <source>
        <dbReference type="EMBL" id="JAD23561.1"/>
    </source>
</evidence>
<dbReference type="EMBL" id="GBRH01274334">
    <property type="protein sequence ID" value="JAD23561.1"/>
    <property type="molecule type" value="Transcribed_RNA"/>
</dbReference>
<organism evidence="1">
    <name type="scientific">Arundo donax</name>
    <name type="common">Giant reed</name>
    <name type="synonym">Donax arundinaceus</name>
    <dbReference type="NCBI Taxonomy" id="35708"/>
    <lineage>
        <taxon>Eukaryota</taxon>
        <taxon>Viridiplantae</taxon>
        <taxon>Streptophyta</taxon>
        <taxon>Embryophyta</taxon>
        <taxon>Tracheophyta</taxon>
        <taxon>Spermatophyta</taxon>
        <taxon>Magnoliopsida</taxon>
        <taxon>Liliopsida</taxon>
        <taxon>Poales</taxon>
        <taxon>Poaceae</taxon>
        <taxon>PACMAD clade</taxon>
        <taxon>Arundinoideae</taxon>
        <taxon>Arundineae</taxon>
        <taxon>Arundo</taxon>
    </lineage>
</organism>
<protein>
    <submittedName>
        <fullName evidence="1">Uncharacterized protein</fullName>
    </submittedName>
</protein>
<name>A0A0A8YC70_ARUDO</name>
<proteinExistence type="predicted"/>